<keyword evidence="6" id="KW-0863">Zinc-finger</keyword>
<evidence type="ECO:0000256" key="5">
    <source>
        <dbReference type="ARBA" id="ARBA00022842"/>
    </source>
</evidence>
<evidence type="ECO:0000256" key="6">
    <source>
        <dbReference type="PROSITE-ProRule" id="PRU00047"/>
    </source>
</evidence>
<dbReference type="Gene3D" id="4.10.60.10">
    <property type="entry name" value="Zinc finger, CCHC-type"/>
    <property type="match status" value="1"/>
</dbReference>
<dbReference type="PANTHER" id="PTHR12271:SF66">
    <property type="entry name" value="TERMINAL URIDYLYLTRANSFERASE TAILOR"/>
    <property type="match status" value="1"/>
</dbReference>
<gene>
    <name evidence="9" type="ORF">Pcinc_020848</name>
</gene>
<evidence type="ECO:0000256" key="3">
    <source>
        <dbReference type="ARBA" id="ARBA00022679"/>
    </source>
</evidence>
<dbReference type="Pfam" id="PF22600">
    <property type="entry name" value="MTPAP-like_central"/>
    <property type="match status" value="1"/>
</dbReference>
<feature type="region of interest" description="Disordered" evidence="7">
    <location>
        <begin position="1"/>
        <end position="117"/>
    </location>
</feature>
<dbReference type="GO" id="GO:0050265">
    <property type="term" value="F:RNA uridylyltransferase activity"/>
    <property type="evidence" value="ECO:0007669"/>
    <property type="project" value="TreeGrafter"/>
</dbReference>
<protein>
    <recommendedName>
        <fullName evidence="8">CCHC-type domain-containing protein</fullName>
    </recommendedName>
</protein>
<evidence type="ECO:0000256" key="4">
    <source>
        <dbReference type="ARBA" id="ARBA00022723"/>
    </source>
</evidence>
<dbReference type="InterPro" id="IPR043519">
    <property type="entry name" value="NT_sf"/>
</dbReference>
<dbReference type="CDD" id="cd05402">
    <property type="entry name" value="NT_PAP_TUTase"/>
    <property type="match status" value="1"/>
</dbReference>
<feature type="region of interest" description="Disordered" evidence="7">
    <location>
        <begin position="150"/>
        <end position="169"/>
    </location>
</feature>
<dbReference type="SUPFAM" id="SSF81631">
    <property type="entry name" value="PAP/OAS1 substrate-binding domain"/>
    <property type="match status" value="2"/>
</dbReference>
<dbReference type="PROSITE" id="PS50158">
    <property type="entry name" value="ZF_CCHC"/>
    <property type="match status" value="1"/>
</dbReference>
<feature type="compositionally biased region" description="Low complexity" evidence="7">
    <location>
        <begin position="189"/>
        <end position="215"/>
    </location>
</feature>
<dbReference type="Gene3D" id="1.10.1410.10">
    <property type="match status" value="2"/>
</dbReference>
<keyword evidence="5" id="KW-0460">Magnesium</keyword>
<dbReference type="InterPro" id="IPR002058">
    <property type="entry name" value="PAP_assoc"/>
</dbReference>
<dbReference type="PANTHER" id="PTHR12271">
    <property type="entry name" value="POLY A POLYMERASE CID PAP -RELATED"/>
    <property type="match status" value="1"/>
</dbReference>
<dbReference type="FunFam" id="1.10.1410.10:FF:000002">
    <property type="entry name" value="terminal uridylyltransferase 4 isoform X1"/>
    <property type="match status" value="1"/>
</dbReference>
<feature type="compositionally biased region" description="Basic and acidic residues" evidence="7">
    <location>
        <begin position="81"/>
        <end position="92"/>
    </location>
</feature>
<dbReference type="GO" id="GO:0003676">
    <property type="term" value="F:nucleic acid binding"/>
    <property type="evidence" value="ECO:0007669"/>
    <property type="project" value="InterPro"/>
</dbReference>
<organism evidence="9 10">
    <name type="scientific">Petrolisthes cinctipes</name>
    <name type="common">Flat porcelain crab</name>
    <dbReference type="NCBI Taxonomy" id="88211"/>
    <lineage>
        <taxon>Eukaryota</taxon>
        <taxon>Metazoa</taxon>
        <taxon>Ecdysozoa</taxon>
        <taxon>Arthropoda</taxon>
        <taxon>Crustacea</taxon>
        <taxon>Multicrustacea</taxon>
        <taxon>Malacostraca</taxon>
        <taxon>Eumalacostraca</taxon>
        <taxon>Eucarida</taxon>
        <taxon>Decapoda</taxon>
        <taxon>Pleocyemata</taxon>
        <taxon>Anomura</taxon>
        <taxon>Galatheoidea</taxon>
        <taxon>Porcellanidae</taxon>
        <taxon>Petrolisthes</taxon>
    </lineage>
</organism>
<dbReference type="InterPro" id="IPR036875">
    <property type="entry name" value="Znf_CCHC_sf"/>
</dbReference>
<dbReference type="EMBL" id="JAWQEG010002127">
    <property type="protein sequence ID" value="KAK3874195.1"/>
    <property type="molecule type" value="Genomic_DNA"/>
</dbReference>
<feature type="compositionally biased region" description="Polar residues" evidence="7">
    <location>
        <begin position="52"/>
        <end position="66"/>
    </location>
</feature>
<evidence type="ECO:0000313" key="10">
    <source>
        <dbReference type="Proteomes" id="UP001286313"/>
    </source>
</evidence>
<dbReference type="Proteomes" id="UP001286313">
    <property type="component" value="Unassembled WGS sequence"/>
</dbReference>
<reference evidence="9" key="1">
    <citation type="submission" date="2023-10" db="EMBL/GenBank/DDBJ databases">
        <title>Genome assemblies of two species of porcelain crab, Petrolisthes cinctipes and Petrolisthes manimaculis (Anomura: Porcellanidae).</title>
        <authorList>
            <person name="Angst P."/>
        </authorList>
    </citation>
    <scope>NUCLEOTIDE SEQUENCE</scope>
    <source>
        <strain evidence="9">PB745_01</strain>
        <tissue evidence="9">Gill</tissue>
    </source>
</reference>
<dbReference type="Gene3D" id="3.30.460.10">
    <property type="entry name" value="Beta Polymerase, domain 2"/>
    <property type="match status" value="2"/>
</dbReference>
<dbReference type="GO" id="GO:0031123">
    <property type="term" value="P:RNA 3'-end processing"/>
    <property type="evidence" value="ECO:0007669"/>
    <property type="project" value="TreeGrafter"/>
</dbReference>
<feature type="region of interest" description="Disordered" evidence="7">
    <location>
        <begin position="693"/>
        <end position="714"/>
    </location>
</feature>
<dbReference type="SMART" id="SM00343">
    <property type="entry name" value="ZnF_C2HC"/>
    <property type="match status" value="2"/>
</dbReference>
<evidence type="ECO:0000256" key="1">
    <source>
        <dbReference type="ARBA" id="ARBA00001936"/>
    </source>
</evidence>
<feature type="region of interest" description="Disordered" evidence="7">
    <location>
        <begin position="645"/>
        <end position="680"/>
    </location>
</feature>
<proteinExistence type="predicted"/>
<dbReference type="GO" id="GO:1990817">
    <property type="term" value="F:poly(A) RNA polymerase activity"/>
    <property type="evidence" value="ECO:0007669"/>
    <property type="project" value="UniProtKB-ARBA"/>
</dbReference>
<name>A0AAE1KKT1_PETCI</name>
<dbReference type="SUPFAM" id="SSF81301">
    <property type="entry name" value="Nucleotidyltransferase"/>
    <property type="match status" value="2"/>
</dbReference>
<feature type="region of interest" description="Disordered" evidence="7">
    <location>
        <begin position="1599"/>
        <end position="1625"/>
    </location>
</feature>
<keyword evidence="3" id="KW-0808">Transferase</keyword>
<dbReference type="InterPro" id="IPR045100">
    <property type="entry name" value="TUT4/7_NTP_transf"/>
</dbReference>
<dbReference type="GO" id="GO:0008270">
    <property type="term" value="F:zinc ion binding"/>
    <property type="evidence" value="ECO:0007669"/>
    <property type="project" value="UniProtKB-KW"/>
</dbReference>
<keyword evidence="4" id="KW-0479">Metal-binding</keyword>
<dbReference type="InterPro" id="IPR054708">
    <property type="entry name" value="MTPAP-like_central"/>
</dbReference>
<dbReference type="Pfam" id="PF00098">
    <property type="entry name" value="zf-CCHC"/>
    <property type="match status" value="1"/>
</dbReference>
<feature type="compositionally biased region" description="Basic and acidic residues" evidence="7">
    <location>
        <begin position="1161"/>
        <end position="1192"/>
    </location>
</feature>
<feature type="compositionally biased region" description="Basic residues" evidence="7">
    <location>
        <begin position="69"/>
        <end position="80"/>
    </location>
</feature>
<dbReference type="Pfam" id="PF03828">
    <property type="entry name" value="PAP_assoc"/>
    <property type="match status" value="2"/>
</dbReference>
<comment type="caution">
    <text evidence="9">The sequence shown here is derived from an EMBL/GenBank/DDBJ whole genome shotgun (WGS) entry which is preliminary data.</text>
</comment>
<evidence type="ECO:0000256" key="7">
    <source>
        <dbReference type="SAM" id="MobiDB-lite"/>
    </source>
</evidence>
<evidence type="ECO:0000313" key="9">
    <source>
        <dbReference type="EMBL" id="KAK3874195.1"/>
    </source>
</evidence>
<feature type="compositionally biased region" description="Polar residues" evidence="7">
    <location>
        <begin position="1648"/>
        <end position="1672"/>
    </location>
</feature>
<feature type="region of interest" description="Disordered" evidence="7">
    <location>
        <begin position="1638"/>
        <end position="1720"/>
    </location>
</feature>
<evidence type="ECO:0000259" key="8">
    <source>
        <dbReference type="PROSITE" id="PS50158"/>
    </source>
</evidence>
<comment type="cofactor">
    <cofactor evidence="2">
        <name>Mg(2+)</name>
        <dbReference type="ChEBI" id="CHEBI:18420"/>
    </cofactor>
</comment>
<dbReference type="SUPFAM" id="SSF57756">
    <property type="entry name" value="Retrovirus zinc finger-like domains"/>
    <property type="match status" value="1"/>
</dbReference>
<accession>A0AAE1KKT1</accession>
<feature type="compositionally biased region" description="Basic residues" evidence="7">
    <location>
        <begin position="1696"/>
        <end position="1711"/>
    </location>
</feature>
<comment type="cofactor">
    <cofactor evidence="1">
        <name>Mn(2+)</name>
        <dbReference type="ChEBI" id="CHEBI:29035"/>
    </cofactor>
</comment>
<feature type="region of interest" description="Disordered" evidence="7">
    <location>
        <begin position="1161"/>
        <end position="1223"/>
    </location>
</feature>
<feature type="domain" description="CCHC-type" evidence="8">
    <location>
        <begin position="1147"/>
        <end position="1162"/>
    </location>
</feature>
<evidence type="ECO:0000256" key="2">
    <source>
        <dbReference type="ARBA" id="ARBA00001946"/>
    </source>
</evidence>
<feature type="compositionally biased region" description="Basic and acidic residues" evidence="7">
    <location>
        <begin position="1"/>
        <end position="12"/>
    </location>
</feature>
<feature type="region of interest" description="Disordered" evidence="7">
    <location>
        <begin position="182"/>
        <end position="230"/>
    </location>
</feature>
<dbReference type="InterPro" id="IPR001878">
    <property type="entry name" value="Znf_CCHC"/>
</dbReference>
<keyword evidence="6" id="KW-0862">Zinc</keyword>
<keyword evidence="10" id="KW-1185">Reference proteome</keyword>
<dbReference type="Pfam" id="PF19088">
    <property type="entry name" value="TUTase"/>
    <property type="match status" value="1"/>
</dbReference>
<sequence>MEGQRGRIDATDQIKQLLRLPPEDAGAGAAPKPAPSENKTCTPPQVVPPHKQMSSSNRELSGGSPSTRQHTHHHNPHHHHQWDPHRYHDSRHNSPGRGGGGGTRGYYDSPRTHYDSGRQHYDALRSHYDPARMHYDPSRTPPIRFQNQFGRQRTDSYGSPGRGGVNIRGYEMGRDHKDLRMNNHHHQQQHQQRPGPHHNSNNNNHPSNSSSSSSSVQGGQDNEPPDFLPSPEVLAELEQHFIYPLKKKSLKFPKAKYFCRLCDYHCDSLVVCKRHVSETRHRKLKEAKDLETTLKNLPPATEVQVAAIDKLINSLAEEWRVDKVMAQQRQEVVTQLGNLLMDRIKGCRLEMVGSSLSGFCLKTSDINIDVVMEDNLNPSTALLAVKELVTCHRLYRDVKDDLTSSYPTMSFSHVETGLRVVVGAGGSASKLTNQLLADYASLDPRVHILGVAFRRWAQLCRIDDQARGTLPPHVFPLMVVHFLQQHRPHLLPCLHPKPDAETYCRPEELKDKWQTMNTESVGKLWLELFRFYTIGFKMADNVINVRQLPPMPKHEKTWSKKITVEDPFVQKRNLTRTVSGNPVFEYIADRLKATYKYFAVPQLSYGPLFIHIVAKETRSGSGGRGDAALGTKKGDVLLESIEKAGHSLSEDSSECEMERTEDVLEETTESEDNHTASSSVLEKDLSTLALEEMTEETGDSVTRNGVTSEEEGEGEAVINIEEVTSPIPSITTTQASNLISQVLHHHLSYKFDGQKFTCGQSPPLICGSCQKEGHCKADCHEDDLPPLKNLPAMNNYFLNQLTIIFERLTRDFEPSNEEIEERDRIVADLESYIRQFFQTVTLKLFGSSANGFGFQGSDLDICLTFDGNPSGANIDHIKIIESLAEKLKRYRQCGHVFAITTAKVPIVKFSIRRACLEGDLSLYNTLALQNTKLLSTYASIDYRVKCLGYAMKYFAKLCDIGDASRGSLSSYAYILMVLHFLQQCHPPVIPVLQELYDHSQPAPRLMIDGWNAWFYDDLPNLKSVWNDYGKNKESVGQLWVGMLRYYTETFNWKEHVVTIRQAAPLTRLQKLWNSRCIAIEDPFDLSHNLGAGLSRKMNTFIMKAFIRGRELFGSAIMAPPPGYRNLVDYLFDCKQLTDGAPPNDRGCRFCGKIGHIQKDCPKKKVNIEKRDKKERQKDRREMRRSTEAEMPEKSTTAEAGVRGGRERRETRPSQGPPALVPSCTLPEGNLELVIPRSMMEKHCHRWTGSQQYQAAGHHYLGMARLTSIEVLASQANPRLVVCQVAPAAADQSSTEQSSADFDHSDDNQEYKWTVDLDRTTETILSDVDPKLEPDWPIYRYILDLIKKHLQKEATEKEVGCSLEKHIEQATEKVKSCSDGAHIVGSFKRDPQQEVMEKEMGGSDEKCLGQATEKVTEGVSDIDTFPDDTSFILKEKLNYMTNIMHEKKKEKKEKRILKYKKKAAQEREVARKAYWRSREENGKSIMVRDDIRQGSISSNNNPNMNTTSGAAGNYHRDLRVHKNSAKGYQGPDSKIINMNTASYHKGNQSYKSPVGPKVRSQVFINKKGGSRASCPGVNLKAVITPGPEREVVTVSSKMTPFAQPNTHTGNTTSQCSHNSTPSGQRISGHQAIIHAGHSSTPTDWRISGHQANTHTSHSSIPSRVTIPTDTCQPGTIHDEKGSMLSDRSSVVSGQKAMAKRNPKKSKPNRKNKEHAMDKKEE</sequence>